<evidence type="ECO:0000313" key="3">
    <source>
        <dbReference type="Proteomes" id="UP000198870"/>
    </source>
</evidence>
<keyword evidence="3" id="KW-1185">Reference proteome</keyword>
<dbReference type="RefSeq" id="WP_092208268.1">
    <property type="nucleotide sequence ID" value="NZ_FMUX01000002.1"/>
</dbReference>
<name>A0A1G5BIW9_9BACT</name>
<keyword evidence="1" id="KW-1133">Transmembrane helix</keyword>
<feature type="transmembrane region" description="Helical" evidence="1">
    <location>
        <begin position="21"/>
        <end position="44"/>
    </location>
</feature>
<protein>
    <submittedName>
        <fullName evidence="2">Uncharacterized protein</fullName>
    </submittedName>
</protein>
<evidence type="ECO:0000313" key="2">
    <source>
        <dbReference type="EMBL" id="SCX90152.1"/>
    </source>
</evidence>
<keyword evidence="1" id="KW-0472">Membrane</keyword>
<reference evidence="2 3" key="1">
    <citation type="submission" date="2016-10" db="EMBL/GenBank/DDBJ databases">
        <authorList>
            <person name="de Groot N.N."/>
        </authorList>
    </citation>
    <scope>NUCLEOTIDE SEQUENCE [LARGE SCALE GENOMIC DNA]</scope>
    <source>
        <strain evidence="2 3">AA1</strain>
    </source>
</reference>
<feature type="transmembrane region" description="Helical" evidence="1">
    <location>
        <begin position="50"/>
        <end position="69"/>
    </location>
</feature>
<dbReference type="EMBL" id="FMUX01000002">
    <property type="protein sequence ID" value="SCX90152.1"/>
    <property type="molecule type" value="Genomic_DNA"/>
</dbReference>
<dbReference type="AlphaFoldDB" id="A0A1G5BIW9"/>
<organism evidence="2 3">
    <name type="scientific">Desulfoluna spongiiphila</name>
    <dbReference type="NCBI Taxonomy" id="419481"/>
    <lineage>
        <taxon>Bacteria</taxon>
        <taxon>Pseudomonadati</taxon>
        <taxon>Thermodesulfobacteriota</taxon>
        <taxon>Desulfobacteria</taxon>
        <taxon>Desulfobacterales</taxon>
        <taxon>Desulfolunaceae</taxon>
        <taxon>Desulfoluna</taxon>
    </lineage>
</organism>
<proteinExistence type="predicted"/>
<sequence length="105" mass="12163">MTLYRHLSETFARHAAIYWTSLSHLNTLLVVANISLFFATGLVIDEGYYYTFYSLACLIIVAAGILFPLGLVTRLWYYLIFLFFECVAIWFIVVSVWYWVNTGQG</sequence>
<dbReference type="Proteomes" id="UP000198870">
    <property type="component" value="Unassembled WGS sequence"/>
</dbReference>
<feature type="transmembrane region" description="Helical" evidence="1">
    <location>
        <begin position="76"/>
        <end position="100"/>
    </location>
</feature>
<evidence type="ECO:0000256" key="1">
    <source>
        <dbReference type="SAM" id="Phobius"/>
    </source>
</evidence>
<accession>A0A1G5BIW9</accession>
<keyword evidence="1" id="KW-0812">Transmembrane</keyword>
<gene>
    <name evidence="2" type="ORF">SAMN05216233_10250</name>
</gene>